<feature type="transmembrane region" description="Helical" evidence="1">
    <location>
        <begin position="69"/>
        <end position="89"/>
    </location>
</feature>
<evidence type="ECO:0000313" key="2">
    <source>
        <dbReference type="EMBL" id="NLV04089.1"/>
    </source>
</evidence>
<proteinExistence type="predicted"/>
<gene>
    <name evidence="4" type="ORF">FQA18_09310</name>
    <name evidence="3" type="ORF">G3A49_15785</name>
    <name evidence="2" type="ORF">GOC85_16125</name>
</gene>
<evidence type="ECO:0000256" key="1">
    <source>
        <dbReference type="SAM" id="Phobius"/>
    </source>
</evidence>
<evidence type="ECO:0000313" key="5">
    <source>
        <dbReference type="Proteomes" id="UP000320212"/>
    </source>
</evidence>
<reference evidence="3 6" key="3">
    <citation type="submission" date="2020-02" db="EMBL/GenBank/DDBJ databases">
        <title>Whole genome sequence of Haloferax alexandrinus pws1.</title>
        <authorList>
            <person name="Verma D.K."/>
            <person name="Gopal K."/>
            <person name="Prasad E.S."/>
        </authorList>
    </citation>
    <scope>NUCLEOTIDE SEQUENCE [LARGE SCALE GENOMIC DNA]</scope>
    <source>
        <strain evidence="6">wsp1</strain>
        <strain evidence="3">Wsp1</strain>
    </source>
</reference>
<dbReference type="Proteomes" id="UP000619835">
    <property type="component" value="Unassembled WGS sequence"/>
</dbReference>
<keyword evidence="1" id="KW-0812">Transmembrane</keyword>
<sequence length="99" mass="10098">MILVAHQLALGLLGTLALFGALVFRGHDSEAIWALLGLVVWGALAITGGNVAVFNESTGEFVSLGSPTIQFVCLSAAAVSAIALYGAVFHTATNEGVRA</sequence>
<protein>
    <submittedName>
        <fullName evidence="3">Uncharacterized protein</fullName>
    </submittedName>
</protein>
<feature type="transmembrane region" description="Helical" evidence="1">
    <location>
        <begin position="31"/>
        <end position="49"/>
    </location>
</feature>
<keyword evidence="1" id="KW-1133">Transmembrane helix</keyword>
<keyword evidence="1" id="KW-0472">Membrane</keyword>
<accession>A0A6C0UVA4</accession>
<organism evidence="3 6">
    <name type="scientific">Haloferax volcanii</name>
    <name type="common">Halobacterium volcanii</name>
    <dbReference type="NCBI Taxonomy" id="2246"/>
    <lineage>
        <taxon>Archaea</taxon>
        <taxon>Methanobacteriati</taxon>
        <taxon>Methanobacteriota</taxon>
        <taxon>Stenosarchaea group</taxon>
        <taxon>Halobacteria</taxon>
        <taxon>Halobacteriales</taxon>
        <taxon>Haloferacaceae</taxon>
        <taxon>Haloferax</taxon>
    </lineage>
</organism>
<dbReference type="EMBL" id="WOWC01000001">
    <property type="protein sequence ID" value="NLV04089.1"/>
    <property type="molecule type" value="Genomic_DNA"/>
</dbReference>
<accession>A0A558GAY4</accession>
<evidence type="ECO:0000313" key="6">
    <source>
        <dbReference type="Proteomes" id="UP000465667"/>
    </source>
</evidence>
<dbReference type="GeneID" id="301160151"/>
<dbReference type="EMBL" id="VMTR01000053">
    <property type="protein sequence ID" value="TVT94914.1"/>
    <property type="molecule type" value="Genomic_DNA"/>
</dbReference>
<dbReference type="RefSeq" id="WP_004062476.1">
    <property type="nucleotide sequence ID" value="NZ_CP048738.1"/>
</dbReference>
<reference evidence="2" key="2">
    <citation type="submission" date="2019-12" db="EMBL/GenBank/DDBJ databases">
        <title>Haloferax alexandrinus strain pws11.</title>
        <authorList>
            <person name="Verma D.K."/>
            <person name="Gopal K."/>
            <person name="Prasad E.S."/>
        </authorList>
    </citation>
    <scope>NUCLEOTIDE SEQUENCE</scope>
    <source>
        <strain evidence="2">Pws11</strain>
    </source>
</reference>
<evidence type="ECO:0000313" key="3">
    <source>
        <dbReference type="EMBL" id="QIB79485.1"/>
    </source>
</evidence>
<dbReference type="KEGG" id="hale:G3A49_15785"/>
<feature type="transmembrane region" description="Helical" evidence="1">
    <location>
        <begin position="6"/>
        <end position="24"/>
    </location>
</feature>
<reference evidence="4 5" key="1">
    <citation type="submission" date="2019-07" db="EMBL/GenBank/DDBJ databases">
        <title>Draft genome sequence of Haloferax volcanii SS0101, isolated from salt farm in Samut Sakhon, Thailand.</title>
        <authorList>
            <person name="Wanthongcharoen S."/>
            <person name="Yamprayoonswat W."/>
            <person name="Ruangsuj P."/>
            <person name="Thongpramul N."/>
            <person name="Jumpathong W."/>
            <person name="Sittihan S."/>
            <person name="Kanjanavas P."/>
            <person name="Yasawong M."/>
        </authorList>
    </citation>
    <scope>NUCLEOTIDE SEQUENCE [LARGE SCALE GENOMIC DNA]</scope>
    <source>
        <strain evidence="4 5">SS0101</strain>
    </source>
</reference>
<dbReference type="EMBL" id="CP048738">
    <property type="protein sequence ID" value="QIB79485.1"/>
    <property type="molecule type" value="Genomic_DNA"/>
</dbReference>
<dbReference type="Proteomes" id="UP000320212">
    <property type="component" value="Unassembled WGS sequence"/>
</dbReference>
<dbReference type="Proteomes" id="UP000465667">
    <property type="component" value="Chromosome"/>
</dbReference>
<dbReference type="AlphaFoldDB" id="A0A6C0UVA4"/>
<name>A0A6C0UVA4_HALVO</name>
<evidence type="ECO:0000313" key="4">
    <source>
        <dbReference type="EMBL" id="TVT94914.1"/>
    </source>
</evidence>